<accession>A0A378ALF3</accession>
<reference evidence="1 2" key="1">
    <citation type="submission" date="2018-06" db="EMBL/GenBank/DDBJ databases">
        <authorList>
            <consortium name="Pathogen Informatics"/>
            <person name="Doyle S."/>
        </authorList>
    </citation>
    <scope>NUCLEOTIDE SEQUENCE [LARGE SCALE GENOMIC DNA]</scope>
    <source>
        <strain evidence="1 2">NCTC9504</strain>
    </source>
</reference>
<sequence>MSVTGLNAGDILLINNRTWYNIVGQKLLRKSTAVNTTHVALSLGDGIFIHADTSCGVDLIFFPDLINKSDGNWKVIRHPELNDDVEVKIKQAGVFHLNKSYNYGIILKENEKSLFCSQFVDLVYRTIGVNIFNREESKGLIHRNNVLPVDFERLLVDDKIWMDVTKVYLDKIRDNFMDFLKPHFQMEKSLIAISRNMRSDHSFALDLVHALSDSHNLLPDEYKNMELEIHLSEMIKDLNDNESDIFYDFWNIRSKRSKNSN</sequence>
<evidence type="ECO:0000313" key="2">
    <source>
        <dbReference type="Proteomes" id="UP000254020"/>
    </source>
</evidence>
<dbReference type="Gene3D" id="3.90.1720.10">
    <property type="entry name" value="endopeptidase domain like (from Nostoc punctiforme)"/>
    <property type="match status" value="1"/>
</dbReference>
<proteinExistence type="predicted"/>
<dbReference type="SUPFAM" id="SSF54001">
    <property type="entry name" value="Cysteine proteinases"/>
    <property type="match status" value="1"/>
</dbReference>
<dbReference type="Proteomes" id="UP000254020">
    <property type="component" value="Unassembled WGS sequence"/>
</dbReference>
<dbReference type="EMBL" id="UGMA01000005">
    <property type="protein sequence ID" value="STV13496.1"/>
    <property type="molecule type" value="Genomic_DNA"/>
</dbReference>
<evidence type="ECO:0000313" key="1">
    <source>
        <dbReference type="EMBL" id="STV13496.1"/>
    </source>
</evidence>
<organism evidence="1 2">
    <name type="scientific">Klebsiella pneumoniae subsp. pneumoniae</name>
    <dbReference type="NCBI Taxonomy" id="72407"/>
    <lineage>
        <taxon>Bacteria</taxon>
        <taxon>Pseudomonadati</taxon>
        <taxon>Pseudomonadota</taxon>
        <taxon>Gammaproteobacteria</taxon>
        <taxon>Enterobacterales</taxon>
        <taxon>Enterobacteriaceae</taxon>
        <taxon>Klebsiella/Raoultella group</taxon>
        <taxon>Klebsiella</taxon>
        <taxon>Klebsiella pneumoniae complex</taxon>
    </lineage>
</organism>
<dbReference type="InterPro" id="IPR024453">
    <property type="entry name" value="Peptidase_C92"/>
</dbReference>
<name>A0A378ALF3_KLEPN</name>
<gene>
    <name evidence="1" type="ORF">NCTC9504_05760</name>
</gene>
<dbReference type="AlphaFoldDB" id="A0A378ALF3"/>
<protein>
    <submittedName>
        <fullName evidence="1">Orthopoxvirus protein of uncharacterized function (DUF830)</fullName>
    </submittedName>
</protein>
<dbReference type="Pfam" id="PF05708">
    <property type="entry name" value="Peptidase_C92"/>
    <property type="match status" value="1"/>
</dbReference>
<dbReference type="InterPro" id="IPR038765">
    <property type="entry name" value="Papain-like_cys_pep_sf"/>
</dbReference>